<dbReference type="InterPro" id="IPR050155">
    <property type="entry name" value="HAD-like_hydrolase_sf"/>
</dbReference>
<gene>
    <name evidence="1" type="ORF">ACFQVD_03295</name>
</gene>
<dbReference type="InterPro" id="IPR023198">
    <property type="entry name" value="PGP-like_dom2"/>
</dbReference>
<evidence type="ECO:0000313" key="2">
    <source>
        <dbReference type="Proteomes" id="UP001596514"/>
    </source>
</evidence>
<dbReference type="SUPFAM" id="SSF56784">
    <property type="entry name" value="HAD-like"/>
    <property type="match status" value="1"/>
</dbReference>
<dbReference type="RefSeq" id="WP_343963484.1">
    <property type="nucleotide sequence ID" value="NZ_BAAAGK010000017.1"/>
</dbReference>
<accession>A0ABW2SSQ8</accession>
<proteinExistence type="predicted"/>
<dbReference type="Pfam" id="PF13419">
    <property type="entry name" value="HAD_2"/>
    <property type="match status" value="1"/>
</dbReference>
<reference evidence="2" key="1">
    <citation type="journal article" date="2019" name="Int. J. Syst. Evol. Microbiol.">
        <title>The Global Catalogue of Microorganisms (GCM) 10K type strain sequencing project: providing services to taxonomists for standard genome sequencing and annotation.</title>
        <authorList>
            <consortium name="The Broad Institute Genomics Platform"/>
            <consortium name="The Broad Institute Genome Sequencing Center for Infectious Disease"/>
            <person name="Wu L."/>
            <person name="Ma J."/>
        </authorList>
    </citation>
    <scope>NUCLEOTIDE SEQUENCE [LARGE SCALE GENOMIC DNA]</scope>
    <source>
        <strain evidence="2">JCM 10083</strain>
    </source>
</reference>
<dbReference type="PANTHER" id="PTHR43434:SF1">
    <property type="entry name" value="PHOSPHOGLYCOLATE PHOSPHATASE"/>
    <property type="match status" value="1"/>
</dbReference>
<dbReference type="SFLD" id="SFLDS00003">
    <property type="entry name" value="Haloacid_Dehalogenase"/>
    <property type="match status" value="1"/>
</dbReference>
<dbReference type="SFLD" id="SFLDG01129">
    <property type="entry name" value="C1.5:_HAD__Beta-PGM__Phosphata"/>
    <property type="match status" value="1"/>
</dbReference>
<dbReference type="Gene3D" id="3.40.50.1000">
    <property type="entry name" value="HAD superfamily/HAD-like"/>
    <property type="match status" value="1"/>
</dbReference>
<dbReference type="Gene3D" id="1.10.150.240">
    <property type="entry name" value="Putative phosphatase, domain 2"/>
    <property type="match status" value="1"/>
</dbReference>
<organism evidence="1 2">
    <name type="scientific">Streptosporangium amethystogenes subsp. fukuiense</name>
    <dbReference type="NCBI Taxonomy" id="698418"/>
    <lineage>
        <taxon>Bacteria</taxon>
        <taxon>Bacillati</taxon>
        <taxon>Actinomycetota</taxon>
        <taxon>Actinomycetes</taxon>
        <taxon>Streptosporangiales</taxon>
        <taxon>Streptosporangiaceae</taxon>
        <taxon>Streptosporangium</taxon>
    </lineage>
</organism>
<dbReference type="PANTHER" id="PTHR43434">
    <property type="entry name" value="PHOSPHOGLYCOLATE PHOSPHATASE"/>
    <property type="match status" value="1"/>
</dbReference>
<dbReference type="GO" id="GO:0016787">
    <property type="term" value="F:hydrolase activity"/>
    <property type="evidence" value="ECO:0007669"/>
    <property type="project" value="UniProtKB-KW"/>
</dbReference>
<name>A0ABW2SSQ8_9ACTN</name>
<evidence type="ECO:0000313" key="1">
    <source>
        <dbReference type="EMBL" id="MFC7599133.1"/>
    </source>
</evidence>
<sequence length="226" mass="24273">MTHLSDMLVLFDVNGTLMDDTHRAHAATNDVLSSRRLALLSLKEFLDRFRLPLLDFLTDLGVPDTDIALEEWNRAIADREAPARAGAECLLRSLRAAGARVGVVSAAAASAVHGDLDRTGLAPYLDVIVTDADDKIAHLDAHRANHARLVYVGDTEYDIACARTAGYMAIAVTGGYRSEFFLQAAHPDAIINDLGELPRVLGHEATGITTRGSAGDTGPGGHDFRF</sequence>
<dbReference type="InterPro" id="IPR041492">
    <property type="entry name" value="HAD_2"/>
</dbReference>
<dbReference type="InterPro" id="IPR023214">
    <property type="entry name" value="HAD_sf"/>
</dbReference>
<dbReference type="InterPro" id="IPR036412">
    <property type="entry name" value="HAD-like_sf"/>
</dbReference>
<dbReference type="EMBL" id="JBHTEE010000001">
    <property type="protein sequence ID" value="MFC7599133.1"/>
    <property type="molecule type" value="Genomic_DNA"/>
</dbReference>
<comment type="caution">
    <text evidence="1">The sequence shown here is derived from an EMBL/GenBank/DDBJ whole genome shotgun (WGS) entry which is preliminary data.</text>
</comment>
<protein>
    <submittedName>
        <fullName evidence="1">HAD family hydrolase</fullName>
        <ecNumber evidence="1">3.-.-.-</ecNumber>
    </submittedName>
</protein>
<keyword evidence="2" id="KW-1185">Reference proteome</keyword>
<dbReference type="EC" id="3.-.-.-" evidence="1"/>
<dbReference type="Proteomes" id="UP001596514">
    <property type="component" value="Unassembled WGS sequence"/>
</dbReference>
<keyword evidence="1" id="KW-0378">Hydrolase</keyword>